<dbReference type="Proteomes" id="UP001523565">
    <property type="component" value="Unassembled WGS sequence"/>
</dbReference>
<accession>A0ABT1EE81</accession>
<keyword evidence="1" id="KW-0560">Oxidoreductase</keyword>
<dbReference type="InterPro" id="IPR019752">
    <property type="entry name" value="Pyrv/ketoisovalerate_OxRed_cat"/>
</dbReference>
<dbReference type="InterPro" id="IPR011894">
    <property type="entry name" value="PorC_KorC"/>
</dbReference>
<dbReference type="RefSeq" id="WP_262067888.1">
    <property type="nucleotide sequence ID" value="NZ_JAMXOC010000001.1"/>
</dbReference>
<evidence type="ECO:0000313" key="3">
    <source>
        <dbReference type="EMBL" id="MCP1108985.1"/>
    </source>
</evidence>
<dbReference type="SUPFAM" id="SSF53323">
    <property type="entry name" value="Pyruvate-ferredoxin oxidoreductase, PFOR, domain III"/>
    <property type="match status" value="1"/>
</dbReference>
<dbReference type="PANTHER" id="PTHR43366">
    <property type="entry name" value="PYRUVATE SYNTHASE SUBUNIT PORC"/>
    <property type="match status" value="1"/>
</dbReference>
<name>A0ABT1EE81_9FIRM</name>
<dbReference type="NCBIfam" id="TIGR02175">
    <property type="entry name" value="PorC_KorC"/>
    <property type="match status" value="1"/>
</dbReference>
<gene>
    <name evidence="3" type="ORF">NK118_01810</name>
</gene>
<dbReference type="InterPro" id="IPR051626">
    <property type="entry name" value="Oxidoreductase_gamma_subunit"/>
</dbReference>
<dbReference type="EMBL" id="JAMZFV010000001">
    <property type="protein sequence ID" value="MCP1108985.1"/>
    <property type="molecule type" value="Genomic_DNA"/>
</dbReference>
<evidence type="ECO:0000313" key="4">
    <source>
        <dbReference type="Proteomes" id="UP001523565"/>
    </source>
</evidence>
<comment type="caution">
    <text evidence="3">The sequence shown here is derived from an EMBL/GenBank/DDBJ whole genome shotgun (WGS) entry which is preliminary data.</text>
</comment>
<sequence length="183" mass="19880">MKEIRLHGRGGQGVVKAAQTIVSTVVDDGSYGQFIPFFGVERKGSPVYGFLRLNDEDIRIKTQVYYPEILLILDDTLLDMPQTFAGLQEGGTVVLNTSKSIEELNLPKTVGTLALLDAEPIALSHIKRNIPNTAMLGAFAKATGLVNWDKLKDHIAATFGEPNRLAADEAYEKVRIINLGGAA</sequence>
<dbReference type="Pfam" id="PF01558">
    <property type="entry name" value="POR"/>
    <property type="match status" value="1"/>
</dbReference>
<reference evidence="3 4" key="1">
    <citation type="journal article" date="2022" name="Genome Biol. Evol.">
        <title>Host diet, physiology and behaviors set the stage for Lachnospiraceae cladogenesis.</title>
        <authorList>
            <person name="Vera-Ponce De Leon A."/>
            <person name="Schneider M."/>
            <person name="Jahnes B.C."/>
            <person name="Sadowski V."/>
            <person name="Camuy-Velez L.A."/>
            <person name="Duan J."/>
            <person name="Sabree Z.L."/>
        </authorList>
    </citation>
    <scope>NUCLEOTIDE SEQUENCE [LARGE SCALE GENOMIC DNA]</scope>
    <source>
        <strain evidence="3 4">PAL227</strain>
    </source>
</reference>
<dbReference type="InterPro" id="IPR002869">
    <property type="entry name" value="Pyrv_flavodox_OxRed_cen"/>
</dbReference>
<keyword evidence="4" id="KW-1185">Reference proteome</keyword>
<dbReference type="Gene3D" id="3.40.920.10">
    <property type="entry name" value="Pyruvate-ferredoxin oxidoreductase, PFOR, domain III"/>
    <property type="match status" value="1"/>
</dbReference>
<dbReference type="PANTHER" id="PTHR43366:SF1">
    <property type="entry name" value="PYRUVATE SYNTHASE SUBUNIT PORC"/>
    <property type="match status" value="1"/>
</dbReference>
<protein>
    <submittedName>
        <fullName evidence="3">2-oxoacid:acceptor oxidoreductase family protein</fullName>
    </submittedName>
</protein>
<organism evidence="3 4">
    <name type="scientific">Ohessyouella blattaphilus</name>
    <dbReference type="NCBI Taxonomy" id="2949333"/>
    <lineage>
        <taxon>Bacteria</taxon>
        <taxon>Bacillati</taxon>
        <taxon>Bacillota</taxon>
        <taxon>Clostridia</taxon>
        <taxon>Lachnospirales</taxon>
        <taxon>Lachnospiraceae</taxon>
        <taxon>Ohessyouella</taxon>
    </lineage>
</organism>
<feature type="domain" description="Pyruvate/ketoisovalerate oxidoreductase catalytic" evidence="2">
    <location>
        <begin position="10"/>
        <end position="172"/>
    </location>
</feature>
<proteinExistence type="predicted"/>
<evidence type="ECO:0000259" key="2">
    <source>
        <dbReference type="Pfam" id="PF01558"/>
    </source>
</evidence>
<evidence type="ECO:0000256" key="1">
    <source>
        <dbReference type="ARBA" id="ARBA00023002"/>
    </source>
</evidence>